<dbReference type="AlphaFoldDB" id="A0A0S2FFR4"/>
<proteinExistence type="predicted"/>
<dbReference type="Proteomes" id="UP000060787">
    <property type="component" value="Chromosome"/>
</dbReference>
<dbReference type="EMBL" id="CP011129">
    <property type="protein sequence ID" value="ALN82387.1"/>
    <property type="molecule type" value="Genomic_DNA"/>
</dbReference>
<sequence>MQRNGLSAKTNSTAATWILTDGHAGNQRQANALTQALGRPAIDWTLSPRAPWRWAAPRCLPGAGQAFGPEFVRARGARPALVIGCGRQAALATRLLRGDGCAAVQILDPRISPKHWDLVIAPEHDGLHGGNVITLLGSLNPVDDLWLAGARSAFPAFGALPGPRTALLLGGPSAHAKFDQAAFDVLATQLQTLLERESGSLLATTSRRTPVEIRARLRQRLARLPRVSWYEPGEGANPYPGLLGWADRIVCTADSVNMLSEAAATRVPVFAFGIERVDGRPGRFVDSLLSLGRVRPFDQRLSAYPVTPLRETARVAQEVRQRLGLRD</sequence>
<dbReference type="PANTHER" id="PTHR33986">
    <property type="entry name" value="OS02G0535700 PROTEIN"/>
    <property type="match status" value="1"/>
</dbReference>
<dbReference type="Pfam" id="PF06258">
    <property type="entry name" value="Mito_fiss_Elm1"/>
    <property type="match status" value="1"/>
</dbReference>
<dbReference type="PATRIC" id="fig|84531.8.peg.4279"/>
<dbReference type="PANTHER" id="PTHR33986:SF15">
    <property type="entry name" value="MITOCHONDRIAL FISSION PROTEIN ELM1"/>
    <property type="match status" value="1"/>
</dbReference>
<evidence type="ECO:0000313" key="2">
    <source>
        <dbReference type="Proteomes" id="UP000060787"/>
    </source>
</evidence>
<name>A0A0S2FFR4_LYSAN</name>
<dbReference type="InterPro" id="IPR009367">
    <property type="entry name" value="Elm1-like"/>
</dbReference>
<dbReference type="KEGG" id="lab:LA76x_4276"/>
<dbReference type="RefSeq" id="WP_057919135.1">
    <property type="nucleotide sequence ID" value="NZ_CP011129.1"/>
</dbReference>
<reference evidence="1 2" key="1">
    <citation type="journal article" date="2015" name="BMC Genomics">
        <title>Comparative genomics and metabolic profiling of the genus Lysobacter.</title>
        <authorList>
            <person name="de Bruijn I."/>
            <person name="Cheng X."/>
            <person name="de Jager V."/>
            <person name="Exposito R.G."/>
            <person name="Watrous J."/>
            <person name="Patel N."/>
            <person name="Postma J."/>
            <person name="Dorrestein P.C."/>
            <person name="Kobayashi D."/>
            <person name="Raaijmakers J.M."/>
        </authorList>
    </citation>
    <scope>NUCLEOTIDE SEQUENCE [LARGE SCALE GENOMIC DNA]</scope>
    <source>
        <strain evidence="1 2">76</strain>
    </source>
</reference>
<dbReference type="eggNOG" id="COG3660">
    <property type="taxonomic scope" value="Bacteria"/>
</dbReference>
<accession>A0A0S2FFR4</accession>
<evidence type="ECO:0000313" key="1">
    <source>
        <dbReference type="EMBL" id="ALN82387.1"/>
    </source>
</evidence>
<protein>
    <submittedName>
        <fullName evidence="1">Mitochondrial fission ELM1 family protein</fullName>
    </submittedName>
</protein>
<keyword evidence="2" id="KW-1185">Reference proteome</keyword>
<dbReference type="STRING" id="84531.LA76x_4276"/>
<organism evidence="1 2">
    <name type="scientific">Lysobacter antibioticus</name>
    <dbReference type="NCBI Taxonomy" id="84531"/>
    <lineage>
        <taxon>Bacteria</taxon>
        <taxon>Pseudomonadati</taxon>
        <taxon>Pseudomonadota</taxon>
        <taxon>Gammaproteobacteria</taxon>
        <taxon>Lysobacterales</taxon>
        <taxon>Lysobacteraceae</taxon>
        <taxon>Lysobacter</taxon>
    </lineage>
</organism>
<gene>
    <name evidence="1" type="ORF">LA76x_4276</name>
</gene>